<dbReference type="InterPro" id="IPR036264">
    <property type="entry name" value="Bact_exopeptidase_dim_dom"/>
</dbReference>
<dbReference type="SUPFAM" id="SSF55031">
    <property type="entry name" value="Bacterial exopeptidase dimerisation domain"/>
    <property type="match status" value="1"/>
</dbReference>
<organism evidence="4 5">
    <name type="scientific">Lysinibacillus agricola</name>
    <dbReference type="NCBI Taxonomy" id="2590012"/>
    <lineage>
        <taxon>Bacteria</taxon>
        <taxon>Bacillati</taxon>
        <taxon>Bacillota</taxon>
        <taxon>Bacilli</taxon>
        <taxon>Bacillales</taxon>
        <taxon>Bacillaceae</taxon>
        <taxon>Lysinibacillus</taxon>
    </lineage>
</organism>
<dbReference type="Gene3D" id="3.40.630.10">
    <property type="entry name" value="Zn peptidases"/>
    <property type="match status" value="1"/>
</dbReference>
<name>A0ABX7ALP4_9BACI</name>
<dbReference type="PANTHER" id="PTHR42994">
    <property type="entry name" value="PEPTIDASE T"/>
    <property type="match status" value="1"/>
</dbReference>
<dbReference type="SUPFAM" id="SSF53187">
    <property type="entry name" value="Zn-dependent exopeptidases"/>
    <property type="match status" value="1"/>
</dbReference>
<proteinExistence type="predicted"/>
<evidence type="ECO:0000256" key="1">
    <source>
        <dbReference type="ARBA" id="ARBA00001947"/>
    </source>
</evidence>
<dbReference type="RefSeq" id="WP_053597239.1">
    <property type="nucleotide sequence ID" value="NZ_CP067341.1"/>
</dbReference>
<evidence type="ECO:0000256" key="2">
    <source>
        <dbReference type="ARBA" id="ARBA00022833"/>
    </source>
</evidence>
<feature type="domain" description="Peptidase M20 dimerisation" evidence="3">
    <location>
        <begin position="178"/>
        <end position="273"/>
    </location>
</feature>
<evidence type="ECO:0000313" key="5">
    <source>
        <dbReference type="Proteomes" id="UP000596049"/>
    </source>
</evidence>
<evidence type="ECO:0000259" key="3">
    <source>
        <dbReference type="Pfam" id="PF07687"/>
    </source>
</evidence>
<keyword evidence="5" id="KW-1185">Reference proteome</keyword>
<gene>
    <name evidence="4" type="ORF">FJQ98_15090</name>
</gene>
<comment type="cofactor">
    <cofactor evidence="1">
        <name>Zn(2+)</name>
        <dbReference type="ChEBI" id="CHEBI:29105"/>
    </cofactor>
</comment>
<dbReference type="PANTHER" id="PTHR42994:SF2">
    <property type="entry name" value="PEPTIDASE"/>
    <property type="match status" value="1"/>
</dbReference>
<protein>
    <submittedName>
        <fullName evidence="4">M20/M25/M40 family metallo-hydrolase</fullName>
    </submittedName>
</protein>
<reference evidence="4 5" key="1">
    <citation type="submission" date="2020-01" db="EMBL/GenBank/DDBJ databases">
        <authorList>
            <person name="Liu G."/>
            <person name="Liu B."/>
        </authorList>
    </citation>
    <scope>NUCLEOTIDE SEQUENCE [LARGE SCALE GENOMIC DNA]</scope>
    <source>
        <strain evidence="4 5">FJAT-51161</strain>
    </source>
</reference>
<dbReference type="EMBL" id="CP067341">
    <property type="protein sequence ID" value="QQP10589.1"/>
    <property type="molecule type" value="Genomic_DNA"/>
</dbReference>
<keyword evidence="2" id="KW-0862">Zinc</keyword>
<evidence type="ECO:0000313" key="4">
    <source>
        <dbReference type="EMBL" id="QQP10589.1"/>
    </source>
</evidence>
<dbReference type="Gene3D" id="3.30.70.360">
    <property type="match status" value="1"/>
</dbReference>
<dbReference type="Pfam" id="PF07687">
    <property type="entry name" value="M20_dimer"/>
    <property type="match status" value="1"/>
</dbReference>
<dbReference type="InterPro" id="IPR002933">
    <property type="entry name" value="Peptidase_M20"/>
</dbReference>
<accession>A0ABX7ALP4</accession>
<dbReference type="InterPro" id="IPR011650">
    <property type="entry name" value="Peptidase_M20_dimer"/>
</dbReference>
<dbReference type="Pfam" id="PF01546">
    <property type="entry name" value="Peptidase_M20"/>
    <property type="match status" value="1"/>
</dbReference>
<dbReference type="Proteomes" id="UP000596049">
    <property type="component" value="Chromosome"/>
</dbReference>
<sequence length="370" mass="41169">MDKQMNEERFLNRLIEIIQIDSPSLEEKEMSDYLIAFFKERGEKVIADDTGKKFGSNGRNVLVHIPGSLDLEPICFNVHMDTVEPGRNIKPIKKNGRIISDGSTILGGDDKAGIAMLLEGYEYLRENNIPHREMYFLFTLSEEIMQGATHYDTSDIKVKYMFVLDGAGHPKYLCSASKGKTLLKYEFWGTTAHSGVDITAGRNAVCMAAHAITSMPTGLVDEDTTVNISSIHGGKEAPTVPDYAVVTAEIRSYYQDKIDDQAAVMHKAAKEAAELFEGRVSKEITILCPPYHAQTDEYLYKRTKEAIKDEGLDPVEIKTGGSSDANIFGERGFICSGLGIGIHNVHTTSEYVDIEETQMAYRIMLNIMTN</sequence>